<dbReference type="NCBIfam" id="NF047413">
    <property type="entry name" value="heterocyst_PatX"/>
    <property type="match status" value="1"/>
</dbReference>
<reference evidence="2 3" key="1">
    <citation type="submission" date="2018-06" db="EMBL/GenBank/DDBJ databases">
        <title>Comparative genomics of Brasilonema spp. strains.</title>
        <authorList>
            <person name="Alvarenga D.O."/>
            <person name="Fiore M.F."/>
            <person name="Varani A.M."/>
        </authorList>
    </citation>
    <scope>NUCLEOTIDE SEQUENCE [LARGE SCALE GENOMIC DNA]</scope>
    <source>
        <strain evidence="2 3">SPC951</strain>
    </source>
</reference>
<feature type="signal peptide" evidence="1">
    <location>
        <begin position="1"/>
        <end position="18"/>
    </location>
</feature>
<keyword evidence="1" id="KW-0732">Signal</keyword>
<accession>A0ABX1PGF6</accession>
<evidence type="ECO:0000313" key="3">
    <source>
        <dbReference type="Proteomes" id="UP000718564"/>
    </source>
</evidence>
<gene>
    <name evidence="2" type="ORF">DP116_25115</name>
</gene>
<dbReference type="Proteomes" id="UP000718564">
    <property type="component" value="Unassembled WGS sequence"/>
</dbReference>
<name>A0ABX1PGF6_9CYAN</name>
<keyword evidence="3" id="KW-1185">Reference proteome</keyword>
<proteinExistence type="predicted"/>
<dbReference type="RefSeq" id="WP_169157745.1">
    <property type="nucleotide sequence ID" value="NZ_CAWPJE010000277.1"/>
</dbReference>
<sequence length="72" mass="7777">MRAAISFLITGLFFSSLAINTQAPDIQVSSVDSQQLMAAVGNIKKSPKAPYRGSGRRCMQVLEQINSTHPVV</sequence>
<organism evidence="2 3">
    <name type="scientific">Brasilonema bromeliae SPC951</name>
    <dbReference type="NCBI Taxonomy" id="385972"/>
    <lineage>
        <taxon>Bacteria</taxon>
        <taxon>Bacillati</taxon>
        <taxon>Cyanobacteriota</taxon>
        <taxon>Cyanophyceae</taxon>
        <taxon>Nostocales</taxon>
        <taxon>Scytonemataceae</taxon>
        <taxon>Brasilonema</taxon>
        <taxon>Bromeliae group (in: Brasilonema)</taxon>
    </lineage>
</organism>
<protein>
    <submittedName>
        <fullName evidence="2">Uncharacterized protein</fullName>
    </submittedName>
</protein>
<comment type="caution">
    <text evidence="2">The sequence shown here is derived from an EMBL/GenBank/DDBJ whole genome shotgun (WGS) entry which is preliminary data.</text>
</comment>
<evidence type="ECO:0000256" key="1">
    <source>
        <dbReference type="SAM" id="SignalP"/>
    </source>
</evidence>
<dbReference type="EMBL" id="QMEB01000274">
    <property type="protein sequence ID" value="NMG22550.1"/>
    <property type="molecule type" value="Genomic_DNA"/>
</dbReference>
<feature type="chain" id="PRO_5045932447" evidence="1">
    <location>
        <begin position="19"/>
        <end position="72"/>
    </location>
</feature>
<evidence type="ECO:0000313" key="2">
    <source>
        <dbReference type="EMBL" id="NMG22550.1"/>
    </source>
</evidence>
<dbReference type="InterPro" id="IPR058097">
    <property type="entry name" value="PatX"/>
</dbReference>